<evidence type="ECO:0000256" key="1">
    <source>
        <dbReference type="SAM" id="MobiDB-lite"/>
    </source>
</evidence>
<organism evidence="2 3">
    <name type="scientific">Streptomyces ossamyceticus</name>
    <dbReference type="NCBI Taxonomy" id="249581"/>
    <lineage>
        <taxon>Bacteria</taxon>
        <taxon>Bacillati</taxon>
        <taxon>Actinomycetota</taxon>
        <taxon>Actinomycetes</taxon>
        <taxon>Kitasatosporales</taxon>
        <taxon>Streptomycetaceae</taxon>
        <taxon>Streptomyces</taxon>
    </lineage>
</organism>
<accession>A0ABV2V3G9</accession>
<evidence type="ECO:0000313" key="3">
    <source>
        <dbReference type="Proteomes" id="UP001550210"/>
    </source>
</evidence>
<comment type="caution">
    <text evidence="2">The sequence shown here is derived from an EMBL/GenBank/DDBJ whole genome shotgun (WGS) entry which is preliminary data.</text>
</comment>
<evidence type="ECO:0000313" key="2">
    <source>
        <dbReference type="EMBL" id="MET9848368.1"/>
    </source>
</evidence>
<keyword evidence="3" id="KW-1185">Reference proteome</keyword>
<gene>
    <name evidence="2" type="ORF">ABZZ21_28270</name>
</gene>
<protein>
    <submittedName>
        <fullName evidence="2">Uncharacterized protein</fullName>
    </submittedName>
</protein>
<reference evidence="2 3" key="1">
    <citation type="submission" date="2024-06" db="EMBL/GenBank/DDBJ databases">
        <title>The Natural Products Discovery Center: Release of the First 8490 Sequenced Strains for Exploring Actinobacteria Biosynthetic Diversity.</title>
        <authorList>
            <person name="Kalkreuter E."/>
            <person name="Kautsar S.A."/>
            <person name="Yang D."/>
            <person name="Bader C.D."/>
            <person name="Teijaro C.N."/>
            <person name="Fluegel L."/>
            <person name="Davis C.M."/>
            <person name="Simpson J.R."/>
            <person name="Lauterbach L."/>
            <person name="Steele A.D."/>
            <person name="Gui C."/>
            <person name="Meng S."/>
            <person name="Li G."/>
            <person name="Viehrig K."/>
            <person name="Ye F."/>
            <person name="Su P."/>
            <person name="Kiefer A.F."/>
            <person name="Nichols A."/>
            <person name="Cepeda A.J."/>
            <person name="Yan W."/>
            <person name="Fan B."/>
            <person name="Jiang Y."/>
            <person name="Adhikari A."/>
            <person name="Zheng C.-J."/>
            <person name="Schuster L."/>
            <person name="Cowan T.M."/>
            <person name="Smanski M.J."/>
            <person name="Chevrette M.G."/>
            <person name="De Carvalho L.P.S."/>
            <person name="Shen B."/>
        </authorList>
    </citation>
    <scope>NUCLEOTIDE SEQUENCE [LARGE SCALE GENOMIC DNA]</scope>
    <source>
        <strain evidence="2 3">NPDC006434</strain>
    </source>
</reference>
<dbReference type="RefSeq" id="WP_355400205.1">
    <property type="nucleotide sequence ID" value="NZ_JBEXPZ010000039.1"/>
</dbReference>
<dbReference type="Proteomes" id="UP001550210">
    <property type="component" value="Unassembled WGS sequence"/>
</dbReference>
<feature type="region of interest" description="Disordered" evidence="1">
    <location>
        <begin position="1"/>
        <end position="20"/>
    </location>
</feature>
<sequence length="62" mass="6348">MHETAAGDRRGRTSGPTTCRPFAGVTPGSVTAFIDLPLIGGGVVRLVLVALVSRAGVRDADE</sequence>
<feature type="compositionally biased region" description="Basic and acidic residues" evidence="1">
    <location>
        <begin position="1"/>
        <end position="11"/>
    </location>
</feature>
<proteinExistence type="predicted"/>
<name>A0ABV2V3G9_9ACTN</name>
<dbReference type="EMBL" id="JBEXPZ010000039">
    <property type="protein sequence ID" value="MET9848368.1"/>
    <property type="molecule type" value="Genomic_DNA"/>
</dbReference>